<name>A0A9W4MNE3_PENOL</name>
<feature type="region of interest" description="Disordered" evidence="1">
    <location>
        <begin position="62"/>
        <end position="83"/>
    </location>
</feature>
<gene>
    <name evidence="3" type="ORF">POLS_LOCUS2687</name>
</gene>
<sequence>MHFAFTALTTICILLFLVSDIRPRSDHGHVRHVRLLHHRLLHLLEWSHTRFTEFPSFTMAKSSRRSGRGKTPSSGASTPTSASAGPIPPFIKVPAALKSFVEPLSPKEVYLVHIDITAEEQKRQTFTVPLLVNIIVGAIIAWRVYTGISTYPALVATLIGLQSSMTVDTAAIPWTEGATIVAMRTGTLALDYLLVTVFLSWPINFIRGPVRWRRAVGFREREVIVRRSHRSWSKKLERNKWIRDDEARRDKIVAAVTPERVGKTGYLLMDEDWNLDYAAMIRAHALVDRTRKGDGVQLDEFRTAVLVNTDADGWLIWRVGDENTPAGQQRSAQRDQIIAFKEKLTEMGKEDLFLRWVELIQWESSQPGGFTPERQRSAMLQAKQMFEDENVDFSRFWDEMGGMEQLD</sequence>
<protein>
    <submittedName>
        <fullName evidence="3">Uncharacterized protein</fullName>
    </submittedName>
</protein>
<evidence type="ECO:0000256" key="1">
    <source>
        <dbReference type="SAM" id="MobiDB-lite"/>
    </source>
</evidence>
<comment type="caution">
    <text evidence="3">The sequence shown here is derived from an EMBL/GenBank/DDBJ whole genome shotgun (WGS) entry which is preliminary data.</text>
</comment>
<evidence type="ECO:0000256" key="2">
    <source>
        <dbReference type="SAM" id="SignalP"/>
    </source>
</evidence>
<dbReference type="OrthoDB" id="5421757at2759"/>
<reference evidence="3" key="1">
    <citation type="submission" date="2021-07" db="EMBL/GenBank/DDBJ databases">
        <authorList>
            <person name="Branca A.L. A."/>
        </authorList>
    </citation>
    <scope>NUCLEOTIDE SEQUENCE</scope>
</reference>
<organism evidence="3 4">
    <name type="scientific">Penicillium olsonii</name>
    <dbReference type="NCBI Taxonomy" id="99116"/>
    <lineage>
        <taxon>Eukaryota</taxon>
        <taxon>Fungi</taxon>
        <taxon>Dikarya</taxon>
        <taxon>Ascomycota</taxon>
        <taxon>Pezizomycotina</taxon>
        <taxon>Eurotiomycetes</taxon>
        <taxon>Eurotiomycetidae</taxon>
        <taxon>Eurotiales</taxon>
        <taxon>Aspergillaceae</taxon>
        <taxon>Penicillium</taxon>
    </lineage>
</organism>
<dbReference type="AlphaFoldDB" id="A0A9W4MNE3"/>
<keyword evidence="2" id="KW-0732">Signal</keyword>
<dbReference type="Proteomes" id="UP001153618">
    <property type="component" value="Unassembled WGS sequence"/>
</dbReference>
<evidence type="ECO:0000313" key="4">
    <source>
        <dbReference type="Proteomes" id="UP001153618"/>
    </source>
</evidence>
<feature type="signal peptide" evidence="2">
    <location>
        <begin position="1"/>
        <end position="23"/>
    </location>
</feature>
<accession>A0A9W4MNE3</accession>
<dbReference type="EMBL" id="CAJVOS010000016">
    <property type="protein sequence ID" value="CAG8030377.1"/>
    <property type="molecule type" value="Genomic_DNA"/>
</dbReference>
<keyword evidence="4" id="KW-1185">Reference proteome</keyword>
<proteinExistence type="predicted"/>
<feature type="compositionally biased region" description="Low complexity" evidence="1">
    <location>
        <begin position="69"/>
        <end position="83"/>
    </location>
</feature>
<evidence type="ECO:0000313" key="3">
    <source>
        <dbReference type="EMBL" id="CAG8030377.1"/>
    </source>
</evidence>
<feature type="chain" id="PRO_5040829913" evidence="2">
    <location>
        <begin position="24"/>
        <end position="407"/>
    </location>
</feature>